<reference evidence="2 3" key="1">
    <citation type="journal article" date="2015" name="Microbiology">
        <title>Genomic and phenotypic characterization of Rhizobium gallicum phage vB_RglS_P106B.</title>
        <authorList>
            <person name="Halmillawewa A.P."/>
            <person name="Restrepo-Cordoba M."/>
            <person name="Yost C.K."/>
            <person name="Hynes M.F."/>
        </authorList>
    </citation>
    <scope>NUCLEOTIDE SEQUENCE [LARGE SCALE GENOMIC DNA]</scope>
</reference>
<dbReference type="GeneID" id="18502995"/>
<feature type="transmembrane region" description="Helical" evidence="1">
    <location>
        <begin position="6"/>
        <end position="23"/>
    </location>
</feature>
<feature type="transmembrane region" description="Helical" evidence="1">
    <location>
        <begin position="35"/>
        <end position="53"/>
    </location>
</feature>
<gene>
    <name evidence="2" type="ORF">P106B_49</name>
</gene>
<evidence type="ECO:0000313" key="3">
    <source>
        <dbReference type="Proteomes" id="UP000019367"/>
    </source>
</evidence>
<protein>
    <submittedName>
        <fullName evidence="2">Uncharacterized protein</fullName>
    </submittedName>
</protein>
<dbReference type="Proteomes" id="UP000019367">
    <property type="component" value="Segment"/>
</dbReference>
<proteinExistence type="predicted"/>
<keyword evidence="1" id="KW-1133">Transmembrane helix</keyword>
<evidence type="ECO:0000313" key="2">
    <source>
        <dbReference type="EMBL" id="AHJ10732.1"/>
    </source>
</evidence>
<dbReference type="KEGG" id="vg:18502995"/>
<evidence type="ECO:0000256" key="1">
    <source>
        <dbReference type="SAM" id="Phobius"/>
    </source>
</evidence>
<name>W6EC26_9CAUD</name>
<dbReference type="RefSeq" id="YP_009005975.1">
    <property type="nucleotide sequence ID" value="NC_023566.1"/>
</dbReference>
<keyword evidence="1" id="KW-0472">Membrane</keyword>
<organism evidence="2 3">
    <name type="scientific">Rhizobium phage vB_RglS_P106B</name>
    <dbReference type="NCBI Taxonomy" id="1458697"/>
    <lineage>
        <taxon>Viruses</taxon>
        <taxon>Duplodnaviria</taxon>
        <taxon>Heunggongvirae</taxon>
        <taxon>Uroviricota</taxon>
        <taxon>Caudoviricetes</taxon>
        <taxon>Rigallicvirus</taxon>
        <taxon>Rigallicvirus P106B</taxon>
    </lineage>
</organism>
<accession>W6EC26</accession>
<dbReference type="EMBL" id="KF977490">
    <property type="protein sequence ID" value="AHJ10732.1"/>
    <property type="molecule type" value="Genomic_DNA"/>
</dbReference>
<keyword evidence="3" id="KW-1185">Reference proteome</keyword>
<sequence length="55" mass="6362">MFANIVKLIVALIVLYLAFRALYMKHTDEKRKAVATILSIAFFTISIFLLTQITW</sequence>
<keyword evidence="1" id="KW-0812">Transmembrane</keyword>